<evidence type="ECO:0000313" key="1">
    <source>
        <dbReference type="EMBL" id="KAK1407472.1"/>
    </source>
</evidence>
<dbReference type="AlphaFoldDB" id="A0AAD8JRN9"/>
<name>A0AAD8JRN9_TARER</name>
<keyword evidence="2" id="KW-1185">Reference proteome</keyword>
<sequence>MSSSNSNAEEPKQLEHNQVAFQKNKKNITKLTLNKVFSRKLYFKTETKLGFTSLHLNFHSPPVFNCHRLINSI</sequence>
<protein>
    <submittedName>
        <fullName evidence="1">Uncharacterized protein</fullName>
    </submittedName>
</protein>
<proteinExistence type="predicted"/>
<dbReference type="EMBL" id="JAUHHV010000011">
    <property type="protein sequence ID" value="KAK1407472.1"/>
    <property type="molecule type" value="Genomic_DNA"/>
</dbReference>
<evidence type="ECO:0000313" key="2">
    <source>
        <dbReference type="Proteomes" id="UP001229421"/>
    </source>
</evidence>
<accession>A0AAD8JRN9</accession>
<organism evidence="1 2">
    <name type="scientific">Tagetes erecta</name>
    <name type="common">African marigold</name>
    <dbReference type="NCBI Taxonomy" id="13708"/>
    <lineage>
        <taxon>Eukaryota</taxon>
        <taxon>Viridiplantae</taxon>
        <taxon>Streptophyta</taxon>
        <taxon>Embryophyta</taxon>
        <taxon>Tracheophyta</taxon>
        <taxon>Spermatophyta</taxon>
        <taxon>Magnoliopsida</taxon>
        <taxon>eudicotyledons</taxon>
        <taxon>Gunneridae</taxon>
        <taxon>Pentapetalae</taxon>
        <taxon>asterids</taxon>
        <taxon>campanulids</taxon>
        <taxon>Asterales</taxon>
        <taxon>Asteraceae</taxon>
        <taxon>Asteroideae</taxon>
        <taxon>Heliantheae alliance</taxon>
        <taxon>Tageteae</taxon>
        <taxon>Tagetes</taxon>
    </lineage>
</organism>
<reference evidence="1" key="1">
    <citation type="journal article" date="2023" name="bioRxiv">
        <title>Improved chromosome-level genome assembly for marigold (Tagetes erecta).</title>
        <authorList>
            <person name="Jiang F."/>
            <person name="Yuan L."/>
            <person name="Wang S."/>
            <person name="Wang H."/>
            <person name="Xu D."/>
            <person name="Wang A."/>
            <person name="Fan W."/>
        </authorList>
    </citation>
    <scope>NUCLEOTIDE SEQUENCE</scope>
    <source>
        <strain evidence="1">WSJ</strain>
        <tissue evidence="1">Leaf</tissue>
    </source>
</reference>
<gene>
    <name evidence="1" type="ORF">QVD17_39088</name>
</gene>
<comment type="caution">
    <text evidence="1">The sequence shown here is derived from an EMBL/GenBank/DDBJ whole genome shotgun (WGS) entry which is preliminary data.</text>
</comment>
<dbReference type="Proteomes" id="UP001229421">
    <property type="component" value="Unassembled WGS sequence"/>
</dbReference>